<dbReference type="AlphaFoldDB" id="G7Y2H1"/>
<accession>G7Y2H1</accession>
<sequence length="669" mass="75885">WYQRAQLLIPKNGRSYNQLAVLAVYTSRHLDAMYYYMRTLAASNPFATASQSLSALFNEIRPRAENLIRQLRKPKNEPNAPHHGPFSNPNNRFQRAEIWVHPIDGQTTVLQGARRLVYLPPPTNTGTQKVSTKPGEVDLDTNCDNEDDDDEDAQAELEEYANMSLIELSRQFGLTFIHAHGKLYTKIGMETFPEVASLALQAFSGLLAQKPCPLSAERLCQLCIVNMYNVDRAVSLTNTSNLSTIKRTESDSKTPKIQPISHLAGVETLRSVHHDHAARFALDFFSLLCRRTAQLLQEPVPQDAPAWWLPSDARLLLSALRLWSEWMILHPEHWLPPPNHRDPTLRPCLNDWQLIASLCTQAANWMNRNPLRPRYEELTPTTSMVLQSKDRVEGQDLEEDTSAEAHTYLGGNFENAFLFEEAVCAGFKPMLDLVPKMYTYSGHWTAETVADFVRVEKIVLFGDFLCGIDSPVLSYDVDRGAYEAVIEREMSERKEDKQTDPSISDERRVSESGSVGFFANTSRFCGRRTVPIEDEIHSPTRYAVPHRFNAFWVHVTPKEETKGTLELSLESGSVQFIYGEHTKQLAGQLRLRPRASQSGPEISRGLLYTNRRLADNSSWNQVNENTKFDVNSYVDPLWNAKGIGEDRSMLSTSNTNENRLLIPLAAKRH</sequence>
<dbReference type="InterPro" id="IPR018834">
    <property type="entry name" value="DNA/RNA-bd_Est1-type"/>
</dbReference>
<name>G7Y2H1_CLOSI</name>
<feature type="domain" description="DNA/RNA-binding" evidence="3">
    <location>
        <begin position="1"/>
        <end position="342"/>
    </location>
</feature>
<keyword evidence="5" id="KW-1185">Reference proteome</keyword>
<dbReference type="InterPro" id="IPR045153">
    <property type="entry name" value="Est1/Ebs1-like"/>
</dbReference>
<feature type="non-terminal residue" evidence="4">
    <location>
        <position position="1"/>
    </location>
</feature>
<evidence type="ECO:0000313" key="4">
    <source>
        <dbReference type="EMBL" id="GAA47149.1"/>
    </source>
</evidence>
<dbReference type="Gene3D" id="1.25.40.10">
    <property type="entry name" value="Tetratricopeptide repeat domain"/>
    <property type="match status" value="1"/>
</dbReference>
<protein>
    <submittedName>
        <fullName evidence="4">Protein SMG6</fullName>
    </submittedName>
</protein>
<evidence type="ECO:0000256" key="2">
    <source>
        <dbReference type="SAM" id="MobiDB-lite"/>
    </source>
</evidence>
<organism evidence="4 5">
    <name type="scientific">Clonorchis sinensis</name>
    <name type="common">Chinese liver fluke</name>
    <dbReference type="NCBI Taxonomy" id="79923"/>
    <lineage>
        <taxon>Eukaryota</taxon>
        <taxon>Metazoa</taxon>
        <taxon>Spiralia</taxon>
        <taxon>Lophotrochozoa</taxon>
        <taxon>Platyhelminthes</taxon>
        <taxon>Trematoda</taxon>
        <taxon>Digenea</taxon>
        <taxon>Opisthorchiida</taxon>
        <taxon>Opisthorchiata</taxon>
        <taxon>Opisthorchiidae</taxon>
        <taxon>Clonorchis</taxon>
    </lineage>
</organism>
<evidence type="ECO:0000313" key="5">
    <source>
        <dbReference type="Proteomes" id="UP000008909"/>
    </source>
</evidence>
<dbReference type="Proteomes" id="UP000008909">
    <property type="component" value="Unassembled WGS sequence"/>
</dbReference>
<dbReference type="InterPro" id="IPR011990">
    <property type="entry name" value="TPR-like_helical_dom_sf"/>
</dbReference>
<reference key="2">
    <citation type="submission" date="2011-10" db="EMBL/GenBank/DDBJ databases">
        <title>The genome and transcriptome sequence of Clonorchis sinensis provide insights into the carcinogenic liver fluke.</title>
        <authorList>
            <person name="Wang X."/>
            <person name="Huang Y."/>
            <person name="Chen W."/>
            <person name="Liu H."/>
            <person name="Guo L."/>
            <person name="Chen Y."/>
            <person name="Luo F."/>
            <person name="Zhou W."/>
            <person name="Sun J."/>
            <person name="Mao Q."/>
            <person name="Liang P."/>
            <person name="Zhou C."/>
            <person name="Tian Y."/>
            <person name="Men J."/>
            <person name="Lv X."/>
            <person name="Huang L."/>
            <person name="Zhou J."/>
            <person name="Hu Y."/>
            <person name="Li R."/>
            <person name="Zhang F."/>
            <person name="Lei H."/>
            <person name="Li X."/>
            <person name="Hu X."/>
            <person name="Liang C."/>
            <person name="Xu J."/>
            <person name="Wu Z."/>
            <person name="Yu X."/>
        </authorList>
    </citation>
    <scope>NUCLEOTIDE SEQUENCE</scope>
    <source>
        <strain>Henan</strain>
    </source>
</reference>
<keyword evidence="1" id="KW-0866">Nonsense-mediated mRNA decay</keyword>
<evidence type="ECO:0000256" key="1">
    <source>
        <dbReference type="ARBA" id="ARBA00023161"/>
    </source>
</evidence>
<evidence type="ECO:0000259" key="3">
    <source>
        <dbReference type="Pfam" id="PF10373"/>
    </source>
</evidence>
<dbReference type="Pfam" id="PF10373">
    <property type="entry name" value="EST1_DNA_bind"/>
    <property type="match status" value="1"/>
</dbReference>
<dbReference type="GO" id="GO:0042162">
    <property type="term" value="F:telomeric DNA binding"/>
    <property type="evidence" value="ECO:0007669"/>
    <property type="project" value="TreeGrafter"/>
</dbReference>
<dbReference type="GO" id="GO:0070034">
    <property type="term" value="F:telomerase RNA binding"/>
    <property type="evidence" value="ECO:0007669"/>
    <property type="project" value="TreeGrafter"/>
</dbReference>
<dbReference type="SUPFAM" id="SSF48452">
    <property type="entry name" value="TPR-like"/>
    <property type="match status" value="1"/>
</dbReference>
<dbReference type="PANTHER" id="PTHR15696:SF0">
    <property type="entry name" value="TELOMERASE-BINDING PROTEIN EST1A"/>
    <property type="match status" value="1"/>
</dbReference>
<dbReference type="EMBL" id="DF142828">
    <property type="protein sequence ID" value="GAA47149.1"/>
    <property type="molecule type" value="Genomic_DNA"/>
</dbReference>
<reference evidence="4" key="1">
    <citation type="journal article" date="2011" name="Genome Biol.">
        <title>The draft genome of the carcinogenic human liver fluke Clonorchis sinensis.</title>
        <authorList>
            <person name="Wang X."/>
            <person name="Chen W."/>
            <person name="Huang Y."/>
            <person name="Sun J."/>
            <person name="Men J."/>
            <person name="Liu H."/>
            <person name="Luo F."/>
            <person name="Guo L."/>
            <person name="Lv X."/>
            <person name="Deng C."/>
            <person name="Zhou C."/>
            <person name="Fan Y."/>
            <person name="Li X."/>
            <person name="Huang L."/>
            <person name="Hu Y."/>
            <person name="Liang C."/>
            <person name="Hu X."/>
            <person name="Xu J."/>
            <person name="Yu X."/>
        </authorList>
    </citation>
    <scope>NUCLEOTIDE SEQUENCE [LARGE SCALE GENOMIC DNA]</scope>
    <source>
        <strain evidence="4">Henan</strain>
    </source>
</reference>
<proteinExistence type="predicted"/>
<feature type="region of interest" description="Disordered" evidence="2">
    <location>
        <begin position="490"/>
        <end position="510"/>
    </location>
</feature>
<dbReference type="GO" id="GO:0005697">
    <property type="term" value="C:telomerase holoenzyme complex"/>
    <property type="evidence" value="ECO:0007669"/>
    <property type="project" value="TreeGrafter"/>
</dbReference>
<dbReference type="GO" id="GO:0000184">
    <property type="term" value="P:nuclear-transcribed mRNA catabolic process, nonsense-mediated decay"/>
    <property type="evidence" value="ECO:0007669"/>
    <property type="project" value="UniProtKB-KW"/>
</dbReference>
<gene>
    <name evidence="4" type="ORF">CLF_100011</name>
</gene>
<dbReference type="PANTHER" id="PTHR15696">
    <property type="entry name" value="SMG-7 SUPPRESSOR WITH MORPHOLOGICAL EFFECT ON GENITALIA PROTEIN 7"/>
    <property type="match status" value="1"/>
</dbReference>